<dbReference type="Gene3D" id="3.90.70.80">
    <property type="match status" value="1"/>
</dbReference>
<reference evidence="2" key="1">
    <citation type="submission" date="2023-01" db="EMBL/GenBank/DDBJ databases">
        <title>Genome assembly of the deep-sea coral Lophelia pertusa.</title>
        <authorList>
            <person name="Herrera S."/>
            <person name="Cordes E."/>
        </authorList>
    </citation>
    <scope>NUCLEOTIDE SEQUENCE</scope>
    <source>
        <strain evidence="2">USNM1676648</strain>
        <tissue evidence="2">Polyp</tissue>
    </source>
</reference>
<accession>A0A9X0CLS8</accession>
<organism evidence="2 3">
    <name type="scientific">Desmophyllum pertusum</name>
    <dbReference type="NCBI Taxonomy" id="174260"/>
    <lineage>
        <taxon>Eukaryota</taxon>
        <taxon>Metazoa</taxon>
        <taxon>Cnidaria</taxon>
        <taxon>Anthozoa</taxon>
        <taxon>Hexacorallia</taxon>
        <taxon>Scleractinia</taxon>
        <taxon>Caryophylliina</taxon>
        <taxon>Caryophylliidae</taxon>
        <taxon>Desmophyllum</taxon>
    </lineage>
</organism>
<sequence>MDGYLWIIPLKWPVTLESGGSLIINGKTLYDSLFCVMNEKGQVMGWQLTKGTSFETVRKLLQGIKGRCDKKKQIVQTCYIDNCCAWRRKLQSIFTSNCLVKLDLFHAVSRVVTEMPKRHPFRGACSQDFTKVLRSTDDSGPIRKKATPKSEIILANMNAFEGKWKSVAFEERPILNVKAIDELRKLRKHVTKECLSDIPAGCGSERNENLHKWLKNTLHRNRLSVPLALALFTTYFYVWNEKRQHGSNVVIPPIDCLILDEPSDNPVNESFGIPHSGDSLHNLPSVFLEQSRQYPWNMETSGIDCADTGENDEEVLDPNNLTKEELHSIIDQTVILHTQYQSLKERGLLSVFNPRFLNLMHQQTLFAFDTMNCKIDNFDDNITKLDPFISGLGFQILSVPKDGDCLFTSIILQLEQMAPLSDSNELSAFMERLGLGNTLLEKVLFLRGKLVEEWLRNKSEYQKFLVDTELEDVATEYRNSGVFTGQMGNMMLLGLANVLQMSFVVFTSMEHFSVMPVSPRTRPIIATPIYLAFNHAGPGHYDAVVICESTASTGLPDPEPVHDKPLKMCGCRCGKGAAQKRSVDGSLKLFCVQIPGERRVSCPCFLPSKGAIIANVSTAAIIMESEITLKS</sequence>
<protein>
    <recommendedName>
        <fullName evidence="1">OTU domain-containing protein</fullName>
    </recommendedName>
</protein>
<dbReference type="PROSITE" id="PS50802">
    <property type="entry name" value="OTU"/>
    <property type="match status" value="1"/>
</dbReference>
<dbReference type="AlphaFoldDB" id="A0A9X0CLS8"/>
<comment type="caution">
    <text evidence="2">The sequence shown here is derived from an EMBL/GenBank/DDBJ whole genome shotgun (WGS) entry which is preliminary data.</text>
</comment>
<evidence type="ECO:0000313" key="3">
    <source>
        <dbReference type="Proteomes" id="UP001163046"/>
    </source>
</evidence>
<dbReference type="InterPro" id="IPR003323">
    <property type="entry name" value="OTU_dom"/>
</dbReference>
<proteinExistence type="predicted"/>
<keyword evidence="3" id="KW-1185">Reference proteome</keyword>
<evidence type="ECO:0000259" key="1">
    <source>
        <dbReference type="PROSITE" id="PS50802"/>
    </source>
</evidence>
<name>A0A9X0CLS8_9CNID</name>
<dbReference type="SUPFAM" id="SSF54001">
    <property type="entry name" value="Cysteine proteinases"/>
    <property type="match status" value="1"/>
</dbReference>
<dbReference type="Proteomes" id="UP001163046">
    <property type="component" value="Unassembled WGS sequence"/>
</dbReference>
<dbReference type="InterPro" id="IPR038765">
    <property type="entry name" value="Papain-like_cys_pep_sf"/>
</dbReference>
<dbReference type="OrthoDB" id="5989269at2759"/>
<feature type="domain" description="OTU" evidence="1">
    <location>
        <begin position="394"/>
        <end position="547"/>
    </location>
</feature>
<gene>
    <name evidence="2" type="ORF">OS493_022067</name>
</gene>
<dbReference type="CDD" id="cd22744">
    <property type="entry name" value="OTU"/>
    <property type="match status" value="1"/>
</dbReference>
<evidence type="ECO:0000313" key="2">
    <source>
        <dbReference type="EMBL" id="KAJ7358635.1"/>
    </source>
</evidence>
<dbReference type="EMBL" id="MU827316">
    <property type="protein sequence ID" value="KAJ7358635.1"/>
    <property type="molecule type" value="Genomic_DNA"/>
</dbReference>